<feature type="binding site" evidence="16">
    <location>
        <position position="196"/>
    </location>
    <ligand>
        <name>Mg(2+)</name>
        <dbReference type="ChEBI" id="CHEBI:18420"/>
        <label>1</label>
    </ligand>
</feature>
<evidence type="ECO:0000256" key="12">
    <source>
        <dbReference type="ARBA" id="ARBA00030668"/>
    </source>
</evidence>
<comment type="similarity">
    <text evidence="2 17 18">Belongs to the glutamine synthetase family.</text>
</comment>
<evidence type="ECO:0000256" key="8">
    <source>
        <dbReference type="ARBA" id="ARBA00022741"/>
    </source>
</evidence>
<keyword evidence="10 16" id="KW-0460">Magnesium</keyword>
<accession>A0A5D0WTQ8</accession>
<evidence type="ECO:0000256" key="16">
    <source>
        <dbReference type="PIRSR" id="PIRSR604809-3"/>
    </source>
</evidence>
<evidence type="ECO:0000256" key="15">
    <source>
        <dbReference type="PIRSR" id="PIRSR604809-2"/>
    </source>
</evidence>
<feature type="binding site" evidence="16">
    <location>
        <position position="245"/>
    </location>
    <ligand>
        <name>Mg(2+)</name>
        <dbReference type="ChEBI" id="CHEBI:18420"/>
        <label>1</label>
    </ligand>
</feature>
<dbReference type="PROSITE" id="PS51987">
    <property type="entry name" value="GS_CATALYTIC"/>
    <property type="match status" value="1"/>
</dbReference>
<gene>
    <name evidence="21" type="primary">glnA</name>
    <name evidence="21" type="ORF">FXB42_03810</name>
</gene>
<feature type="binding site" evidence="16">
    <location>
        <position position="189"/>
    </location>
    <ligand>
        <name>Mg(2+)</name>
        <dbReference type="ChEBI" id="CHEBI:18420"/>
        <label>1</label>
    </ligand>
</feature>
<dbReference type="GO" id="GO:0005737">
    <property type="term" value="C:cytoplasm"/>
    <property type="evidence" value="ECO:0007669"/>
    <property type="project" value="UniProtKB-SubCell"/>
</dbReference>
<comment type="catalytic activity">
    <reaction evidence="13">
        <text>L-glutamate + NH4(+) + ATP = L-glutamine + ADP + phosphate + H(+)</text>
        <dbReference type="Rhea" id="RHEA:16169"/>
        <dbReference type="ChEBI" id="CHEBI:15378"/>
        <dbReference type="ChEBI" id="CHEBI:28938"/>
        <dbReference type="ChEBI" id="CHEBI:29985"/>
        <dbReference type="ChEBI" id="CHEBI:30616"/>
        <dbReference type="ChEBI" id="CHEBI:43474"/>
        <dbReference type="ChEBI" id="CHEBI:58359"/>
        <dbReference type="ChEBI" id="CHEBI:456216"/>
        <dbReference type="EC" id="6.3.1.2"/>
    </reaction>
</comment>
<evidence type="ECO:0000313" key="21">
    <source>
        <dbReference type="EMBL" id="TYC87584.1"/>
    </source>
</evidence>
<proteinExistence type="inferred from homology"/>
<evidence type="ECO:0000256" key="18">
    <source>
        <dbReference type="RuleBase" id="RU000384"/>
    </source>
</evidence>
<dbReference type="Gene3D" id="3.30.590.10">
    <property type="entry name" value="Glutamine synthetase/guanido kinase, catalytic domain"/>
    <property type="match status" value="1"/>
</dbReference>
<evidence type="ECO:0000256" key="5">
    <source>
        <dbReference type="ARBA" id="ARBA00022490"/>
    </source>
</evidence>
<keyword evidence="8 15" id="KW-0547">Nucleotide-binding</keyword>
<evidence type="ECO:0000256" key="13">
    <source>
        <dbReference type="ARBA" id="ARBA00049436"/>
    </source>
</evidence>
<dbReference type="Proteomes" id="UP000322619">
    <property type="component" value="Unassembled WGS sequence"/>
</dbReference>
<evidence type="ECO:0000256" key="11">
    <source>
        <dbReference type="ARBA" id="ARBA00030136"/>
    </source>
</evidence>
<dbReference type="RefSeq" id="WP_148636809.1">
    <property type="nucleotide sequence ID" value="NZ_VSLA01000004.1"/>
</dbReference>
<dbReference type="GO" id="GO:0046872">
    <property type="term" value="F:metal ion binding"/>
    <property type="evidence" value="ECO:0007669"/>
    <property type="project" value="UniProtKB-KW"/>
</dbReference>
<evidence type="ECO:0000256" key="3">
    <source>
        <dbReference type="ARBA" id="ARBA00012937"/>
    </source>
</evidence>
<dbReference type="GO" id="GO:0005524">
    <property type="term" value="F:ATP binding"/>
    <property type="evidence" value="ECO:0007669"/>
    <property type="project" value="UniProtKB-KW"/>
</dbReference>
<evidence type="ECO:0000313" key="22">
    <source>
        <dbReference type="Proteomes" id="UP000322619"/>
    </source>
</evidence>
<feature type="domain" description="GS catalytic" evidence="20">
    <location>
        <begin position="109"/>
        <end position="442"/>
    </location>
</feature>
<dbReference type="EC" id="6.3.1.2" evidence="3"/>
<dbReference type="PROSITE" id="PS00181">
    <property type="entry name" value="GLNA_ATP"/>
    <property type="match status" value="1"/>
</dbReference>
<feature type="binding site" evidence="15">
    <location>
        <position position="184"/>
    </location>
    <ligand>
        <name>ATP</name>
        <dbReference type="ChEBI" id="CHEBI:30616"/>
    </ligand>
</feature>
<dbReference type="GO" id="GO:0004356">
    <property type="term" value="F:glutamine synthetase activity"/>
    <property type="evidence" value="ECO:0007669"/>
    <property type="project" value="UniProtKB-EC"/>
</dbReference>
<dbReference type="PANTHER" id="PTHR43785">
    <property type="entry name" value="GAMMA-GLUTAMYLPUTRESCINE SYNTHETASE"/>
    <property type="match status" value="1"/>
</dbReference>
<feature type="binding site" evidence="15">
    <location>
        <begin position="247"/>
        <end position="249"/>
    </location>
    <ligand>
        <name>ATP</name>
        <dbReference type="ChEBI" id="CHEBI:30616"/>
    </ligand>
</feature>
<dbReference type="PROSITE" id="PS51986">
    <property type="entry name" value="GS_BETA_GRASP"/>
    <property type="match status" value="1"/>
</dbReference>
<dbReference type="SMART" id="SM01230">
    <property type="entry name" value="Gln-synt_C"/>
    <property type="match status" value="1"/>
</dbReference>
<feature type="domain" description="GS beta-grasp" evidence="19">
    <location>
        <begin position="17"/>
        <end position="102"/>
    </location>
</feature>
<dbReference type="InterPro" id="IPR008147">
    <property type="entry name" value="Gln_synt_N"/>
</dbReference>
<dbReference type="InterPro" id="IPR004809">
    <property type="entry name" value="Gln_synth_I"/>
</dbReference>
<evidence type="ECO:0000256" key="2">
    <source>
        <dbReference type="ARBA" id="ARBA00009897"/>
    </source>
</evidence>
<organism evidence="21 22">
    <name type="scientific">Acetobacterium wieringae</name>
    <dbReference type="NCBI Taxonomy" id="52694"/>
    <lineage>
        <taxon>Bacteria</taxon>
        <taxon>Bacillati</taxon>
        <taxon>Bacillota</taxon>
        <taxon>Clostridia</taxon>
        <taxon>Eubacteriales</taxon>
        <taxon>Eubacteriaceae</taxon>
        <taxon>Acetobacterium</taxon>
    </lineage>
</organism>
<feature type="binding site" evidence="14">
    <location>
        <position position="302"/>
    </location>
    <ligand>
        <name>L-glutamate</name>
        <dbReference type="ChEBI" id="CHEBI:29985"/>
    </ligand>
</feature>
<feature type="binding site" evidence="14">
    <location>
        <position position="296"/>
    </location>
    <ligand>
        <name>L-glutamate</name>
        <dbReference type="ChEBI" id="CHEBI:29985"/>
    </ligand>
</feature>
<feature type="binding site" evidence="14">
    <location>
        <position position="333"/>
    </location>
    <ligand>
        <name>L-glutamate</name>
        <dbReference type="ChEBI" id="CHEBI:29985"/>
    </ligand>
</feature>
<dbReference type="GO" id="GO:0006542">
    <property type="term" value="P:glutamine biosynthetic process"/>
    <property type="evidence" value="ECO:0007669"/>
    <property type="project" value="InterPro"/>
</dbReference>
<dbReference type="Gene3D" id="3.10.20.70">
    <property type="entry name" value="Glutamine synthetase, N-terminal domain"/>
    <property type="match status" value="1"/>
</dbReference>
<feature type="binding site" evidence="16">
    <location>
        <position position="132"/>
    </location>
    <ligand>
        <name>Mg(2+)</name>
        <dbReference type="ChEBI" id="CHEBI:18420"/>
        <label>1</label>
    </ligand>
</feature>
<dbReference type="SUPFAM" id="SSF55931">
    <property type="entry name" value="Glutamine synthetase/guanido kinase"/>
    <property type="match status" value="1"/>
</dbReference>
<keyword evidence="7 16" id="KW-0479">Metal-binding</keyword>
<feature type="binding site" evidence="16">
    <location>
        <position position="331"/>
    </location>
    <ligand>
        <name>Mg(2+)</name>
        <dbReference type="ChEBI" id="CHEBI:18420"/>
        <label>1</label>
    </ligand>
</feature>
<dbReference type="NCBIfam" id="TIGR00653">
    <property type="entry name" value="GlnA"/>
    <property type="match status" value="1"/>
</dbReference>
<dbReference type="InterPro" id="IPR027303">
    <property type="entry name" value="Gln_synth_gly_rich_site"/>
</dbReference>
<keyword evidence="5" id="KW-0963">Cytoplasm</keyword>
<name>A0A5D0WTQ8_9FIRM</name>
<keyword evidence="6 21" id="KW-0436">Ligase</keyword>
<evidence type="ECO:0000256" key="17">
    <source>
        <dbReference type="PROSITE-ProRule" id="PRU01330"/>
    </source>
</evidence>
<evidence type="ECO:0000259" key="20">
    <source>
        <dbReference type="PROSITE" id="PS51987"/>
    </source>
</evidence>
<comment type="cofactor">
    <cofactor evidence="16">
        <name>Mg(2+)</name>
        <dbReference type="ChEBI" id="CHEBI:18420"/>
    </cofactor>
    <text evidence="16">Binds 2 Mg(2+) ions per subunit.</text>
</comment>
<sequence length="442" mass="50137">MSLAKNIIEAMKFIEANDVKFIRLQFCDLFGQNRNIAITAMQIERALANGIPFDASLVVGFSESRYTDLILHPDISTMQLLPWRPQQGKVARILCDIRYPNGDIFEADSRYILKETLKRARDLGYQFNTSAECEFYLFKQDENGDPTTIPTDQAGYFDLAPYDRGENTRREICLTLEDMGFEIESSRHEAGRGQHEIDFKHDDALSAADKIMTFKTVVKTVAQRNGVHASFLPKPLMEEPGSGMHIHVSLLKNGQDIFENRDGVLSSEAKQFMAGVLAHVKGMTAIANPLVNSYKRLTGGKEAPRHIGWGFGNRSPLIRIPLEADEYYRFELRGPDPTCNPYLTFAIILAAGLEGIDKEMVLMDELKLDEDEITRDPMAVQNIQELPITLMEALTEMDADPLIKNVLGENLAAKYIELKTAEWMDYIKTVHPWEIDRYLLTY</sequence>
<protein>
    <recommendedName>
        <fullName evidence="4">Glutamine synthetase</fullName>
        <ecNumber evidence="3">6.3.1.2</ecNumber>
    </recommendedName>
    <alternativeName>
        <fullName evidence="12">Glutamate--ammonia ligase</fullName>
    </alternativeName>
    <alternativeName>
        <fullName evidence="11">Glutamine synthetase I alpha</fullName>
    </alternativeName>
</protein>
<evidence type="ECO:0000256" key="10">
    <source>
        <dbReference type="ARBA" id="ARBA00022842"/>
    </source>
</evidence>
<evidence type="ECO:0000256" key="9">
    <source>
        <dbReference type="ARBA" id="ARBA00022840"/>
    </source>
</evidence>
<dbReference type="InterPro" id="IPR036651">
    <property type="entry name" value="Gln_synt_N_sf"/>
</dbReference>
<dbReference type="InterPro" id="IPR008146">
    <property type="entry name" value="Gln_synth_cat_dom"/>
</dbReference>
<dbReference type="SUPFAM" id="SSF54368">
    <property type="entry name" value="Glutamine synthetase, N-terminal domain"/>
    <property type="match status" value="1"/>
</dbReference>
<dbReference type="AlphaFoldDB" id="A0A5D0WTQ8"/>
<comment type="caution">
    <text evidence="21">The sequence shown here is derived from an EMBL/GenBank/DDBJ whole genome shotgun (WGS) entry which is preliminary data.</text>
</comment>
<dbReference type="EMBL" id="VSLA01000004">
    <property type="protein sequence ID" value="TYC87584.1"/>
    <property type="molecule type" value="Genomic_DNA"/>
</dbReference>
<feature type="binding site" evidence="14">
    <location>
        <position position="314"/>
    </location>
    <ligand>
        <name>L-glutamate</name>
        <dbReference type="ChEBI" id="CHEBI:29985"/>
    </ligand>
</feature>
<dbReference type="Pfam" id="PF03951">
    <property type="entry name" value="Gln-synt_N"/>
    <property type="match status" value="1"/>
</dbReference>
<keyword evidence="9 15" id="KW-0067">ATP-binding</keyword>
<comment type="subcellular location">
    <subcellularLocation>
        <location evidence="1">Cytoplasm</location>
    </subcellularLocation>
</comment>
<evidence type="ECO:0000256" key="7">
    <source>
        <dbReference type="ARBA" id="ARBA00022723"/>
    </source>
</evidence>
<evidence type="ECO:0000259" key="19">
    <source>
        <dbReference type="PROSITE" id="PS51986"/>
    </source>
</evidence>
<dbReference type="InterPro" id="IPR014746">
    <property type="entry name" value="Gln_synth/guanido_kin_cat_dom"/>
</dbReference>
<evidence type="ECO:0000256" key="4">
    <source>
        <dbReference type="ARBA" id="ARBA00021364"/>
    </source>
</evidence>
<dbReference type="Pfam" id="PF00120">
    <property type="entry name" value="Gln-synt_C"/>
    <property type="match status" value="1"/>
</dbReference>
<evidence type="ECO:0000256" key="6">
    <source>
        <dbReference type="ARBA" id="ARBA00022598"/>
    </source>
</evidence>
<feature type="binding site" evidence="16">
    <location>
        <position position="134"/>
    </location>
    <ligand>
        <name>Mg(2+)</name>
        <dbReference type="ChEBI" id="CHEBI:18420"/>
        <label>1</label>
    </ligand>
</feature>
<reference evidence="21 22" key="1">
    <citation type="submission" date="2019-08" db="EMBL/GenBank/DDBJ databases">
        <title>Isolation and enrichment of carboxydotrophic bacteria from anaerobic sludge for the production of bio-based chemicals from syngas.</title>
        <authorList>
            <person name="Antares A.L."/>
            <person name="Moreira J."/>
            <person name="Diender M."/>
            <person name="Parshina S.N."/>
            <person name="Stams A.J.M."/>
            <person name="Alves M."/>
            <person name="Alves J.I."/>
            <person name="Sousa D.Z."/>
        </authorList>
    </citation>
    <scope>NUCLEOTIDE SEQUENCE [LARGE SCALE GENOMIC DNA]</scope>
    <source>
        <strain evidence="21 22">JM</strain>
    </source>
</reference>
<feature type="binding site" evidence="15">
    <location>
        <position position="314"/>
    </location>
    <ligand>
        <name>ATP</name>
        <dbReference type="ChEBI" id="CHEBI:30616"/>
    </ligand>
</feature>
<dbReference type="PANTHER" id="PTHR43785:SF12">
    <property type="entry name" value="TYPE-1 GLUTAMINE SYNTHETASE 2"/>
    <property type="match status" value="1"/>
</dbReference>
<evidence type="ECO:0000256" key="14">
    <source>
        <dbReference type="PIRSR" id="PIRSR604809-1"/>
    </source>
</evidence>
<evidence type="ECO:0000256" key="1">
    <source>
        <dbReference type="ARBA" id="ARBA00004496"/>
    </source>
</evidence>